<dbReference type="Proteomes" id="UP000260812">
    <property type="component" value="Unassembled WGS sequence"/>
</dbReference>
<evidence type="ECO:0000313" key="3">
    <source>
        <dbReference type="Proteomes" id="UP000260812"/>
    </source>
</evidence>
<evidence type="ECO:0000313" key="2">
    <source>
        <dbReference type="EMBL" id="RGE60965.1"/>
    </source>
</evidence>
<feature type="chain" id="PRO_5039083035" description="Immunogenic protein" evidence="1">
    <location>
        <begin position="23"/>
        <end position="112"/>
    </location>
</feature>
<dbReference type="GeneID" id="97987294"/>
<evidence type="ECO:0000256" key="1">
    <source>
        <dbReference type="SAM" id="SignalP"/>
    </source>
</evidence>
<dbReference type="PROSITE" id="PS51257">
    <property type="entry name" value="PROKAR_LIPOPROTEIN"/>
    <property type="match status" value="1"/>
</dbReference>
<keyword evidence="1" id="KW-0732">Signal</keyword>
<organism evidence="2 3">
    <name type="scientific">Eisenbergiella massiliensis</name>
    <dbReference type="NCBI Taxonomy" id="1720294"/>
    <lineage>
        <taxon>Bacteria</taxon>
        <taxon>Bacillati</taxon>
        <taxon>Bacillota</taxon>
        <taxon>Clostridia</taxon>
        <taxon>Lachnospirales</taxon>
        <taxon>Lachnospiraceae</taxon>
        <taxon>Eisenbergiella</taxon>
    </lineage>
</organism>
<gene>
    <name evidence="2" type="ORF">DXC51_10500</name>
</gene>
<dbReference type="RefSeq" id="WP_021638057.1">
    <property type="nucleotide sequence ID" value="NZ_JBKUNB010000006.1"/>
</dbReference>
<evidence type="ECO:0008006" key="4">
    <source>
        <dbReference type="Google" id="ProtNLM"/>
    </source>
</evidence>
<keyword evidence="3" id="KW-1185">Reference proteome</keyword>
<proteinExistence type="predicted"/>
<dbReference type="AlphaFoldDB" id="A0A3E3I5R2"/>
<accession>A0A3E3I5R2</accession>
<comment type="caution">
    <text evidence="2">The sequence shown here is derived from an EMBL/GenBank/DDBJ whole genome shotgun (WGS) entry which is preliminary data.</text>
</comment>
<reference evidence="2" key="1">
    <citation type="submission" date="2018-08" db="EMBL/GenBank/DDBJ databases">
        <title>A genome reference for cultivated species of the human gut microbiota.</title>
        <authorList>
            <person name="Zou Y."/>
            <person name="Xue W."/>
            <person name="Luo G."/>
        </authorList>
    </citation>
    <scope>NUCLEOTIDE SEQUENCE [LARGE SCALE GENOMIC DNA]</scope>
    <source>
        <strain evidence="2">TF05-5AC</strain>
    </source>
</reference>
<dbReference type="EMBL" id="QVLV01000006">
    <property type="protein sequence ID" value="RGE60965.1"/>
    <property type="molecule type" value="Genomic_DNA"/>
</dbReference>
<feature type="signal peptide" evidence="1">
    <location>
        <begin position="1"/>
        <end position="22"/>
    </location>
</feature>
<name>A0A3E3I5R2_9FIRM</name>
<protein>
    <recommendedName>
        <fullName evidence="4">Immunogenic protein</fullName>
    </recommendedName>
</protein>
<sequence>MNKKIFAILAVCLMLFVGCGENEIVNTYEQSEDSGVMKTYYEMKDGTWKCDDTIYKYRLELNGRMPNAEKDSCFVVLTDDKSLSFEAVSKSLYSSLLKDADAMKGSVIVELK</sequence>